<gene>
    <name evidence="4" type="ORF">R9Z33_12945</name>
</gene>
<dbReference type="SMART" id="SM00471">
    <property type="entry name" value="HDc"/>
    <property type="match status" value="1"/>
</dbReference>
<dbReference type="InterPro" id="IPR001789">
    <property type="entry name" value="Sig_transdc_resp-reg_receiver"/>
</dbReference>
<protein>
    <submittedName>
        <fullName evidence="4">Response regulator</fullName>
    </submittedName>
</protein>
<dbReference type="PROSITE" id="PS50110">
    <property type="entry name" value="RESPONSE_REGULATORY"/>
    <property type="match status" value="1"/>
</dbReference>
<dbReference type="PANTHER" id="PTHR45228:SF5">
    <property type="entry name" value="CYCLIC DI-GMP PHOSPHODIESTERASE VC_1348-RELATED"/>
    <property type="match status" value="1"/>
</dbReference>
<reference evidence="4 5" key="1">
    <citation type="submission" date="2023-11" db="EMBL/GenBank/DDBJ databases">
        <title>Arctic aerobic anoxygenic photoheterotroph Sediminicoccus rosea KRV36 adapts its photosynthesis to long days of polar summer.</title>
        <authorList>
            <person name="Tomasch J."/>
            <person name="Kopejtka K."/>
            <person name="Bily T."/>
            <person name="Gardiner A.T."/>
            <person name="Gardian Z."/>
            <person name="Shivaramu S."/>
            <person name="Koblizek M."/>
            <person name="Engelhardt F."/>
            <person name="Kaftan D."/>
        </authorList>
    </citation>
    <scope>NUCLEOTIDE SEQUENCE [LARGE SCALE GENOMIC DNA]</scope>
    <source>
        <strain evidence="4 5">R-30</strain>
    </source>
</reference>
<dbReference type="PROSITE" id="PS51832">
    <property type="entry name" value="HD_GYP"/>
    <property type="match status" value="1"/>
</dbReference>
<dbReference type="InterPro" id="IPR052020">
    <property type="entry name" value="Cyclic_di-GMP/3'3'-cGAMP_PDE"/>
</dbReference>
<dbReference type="PANTHER" id="PTHR45228">
    <property type="entry name" value="CYCLIC DI-GMP PHOSPHODIESTERASE TM_0186-RELATED"/>
    <property type="match status" value="1"/>
</dbReference>
<dbReference type="InterPro" id="IPR003607">
    <property type="entry name" value="HD/PDEase_dom"/>
</dbReference>
<proteinExistence type="predicted"/>
<feature type="domain" description="HD-GYP" evidence="3">
    <location>
        <begin position="159"/>
        <end position="382"/>
    </location>
</feature>
<keyword evidence="5" id="KW-1185">Reference proteome</keyword>
<dbReference type="CDD" id="cd00077">
    <property type="entry name" value="HDc"/>
    <property type="match status" value="1"/>
</dbReference>
<evidence type="ECO:0000259" key="3">
    <source>
        <dbReference type="PROSITE" id="PS51832"/>
    </source>
</evidence>
<dbReference type="SUPFAM" id="SSF52172">
    <property type="entry name" value="CheY-like"/>
    <property type="match status" value="1"/>
</dbReference>
<dbReference type="Proteomes" id="UP001305521">
    <property type="component" value="Chromosome"/>
</dbReference>
<feature type="modified residue" description="4-aspartylphosphate" evidence="1">
    <location>
        <position position="65"/>
    </location>
</feature>
<dbReference type="SUPFAM" id="SSF109604">
    <property type="entry name" value="HD-domain/PDEase-like"/>
    <property type="match status" value="1"/>
</dbReference>
<dbReference type="RefSeq" id="WP_318646993.1">
    <property type="nucleotide sequence ID" value="NZ_CP137852.1"/>
</dbReference>
<dbReference type="InterPro" id="IPR011006">
    <property type="entry name" value="CheY-like_superfamily"/>
</dbReference>
<sequence>MTPETRPAPDAAGAATILIVDDVPQNLLLLGELLQPHFHVRAANSGERALRVARSEPRPDLVLLDVMMPGMDGHDVLRELRADPATQDIPVIFVTALDDAADEELGLSLGAVDYITKPITPSVALARVRTHLELAGARRRLAAQNEWLEAEVHRRMAETRLIQELCIRALACLSETRDKETGRHIIRTQAYVGILAQHLAGHPRFAAALAGRNLEMVVHAAPLHDIGKVGIPDAILGKPGRLTPEEYAIMKTHAVIGARAIEAAMGQALAEADELTAEQAAGALAFLRTAQEIALAHHEKWDGSGYPNGLAGEAIPVSARLMALADVFDALTTRRVYKPSMSLEETTRIITEGRGVHFDPDVVDAYLACRDAFFAIAQRMPDAAEASAVA</sequence>
<accession>A0ABZ0PBQ2</accession>
<dbReference type="Pfam" id="PF13487">
    <property type="entry name" value="HD_5"/>
    <property type="match status" value="1"/>
</dbReference>
<name>A0ABZ0PBQ2_9PROT</name>
<evidence type="ECO:0000259" key="2">
    <source>
        <dbReference type="PROSITE" id="PS50110"/>
    </source>
</evidence>
<evidence type="ECO:0000256" key="1">
    <source>
        <dbReference type="PROSITE-ProRule" id="PRU00169"/>
    </source>
</evidence>
<feature type="domain" description="Response regulatory" evidence="2">
    <location>
        <begin position="16"/>
        <end position="132"/>
    </location>
</feature>
<dbReference type="SMART" id="SM00448">
    <property type="entry name" value="REC"/>
    <property type="match status" value="1"/>
</dbReference>
<evidence type="ECO:0000313" key="5">
    <source>
        <dbReference type="Proteomes" id="UP001305521"/>
    </source>
</evidence>
<dbReference type="Pfam" id="PF00072">
    <property type="entry name" value="Response_reg"/>
    <property type="match status" value="1"/>
</dbReference>
<dbReference type="EMBL" id="CP137852">
    <property type="protein sequence ID" value="WPB83012.1"/>
    <property type="molecule type" value="Genomic_DNA"/>
</dbReference>
<organism evidence="4 5">
    <name type="scientific">Sediminicoccus rosea</name>
    <dbReference type="NCBI Taxonomy" id="1225128"/>
    <lineage>
        <taxon>Bacteria</taxon>
        <taxon>Pseudomonadati</taxon>
        <taxon>Pseudomonadota</taxon>
        <taxon>Alphaproteobacteria</taxon>
        <taxon>Acetobacterales</taxon>
        <taxon>Roseomonadaceae</taxon>
        <taxon>Sediminicoccus</taxon>
    </lineage>
</organism>
<dbReference type="InterPro" id="IPR037522">
    <property type="entry name" value="HD_GYP_dom"/>
</dbReference>
<keyword evidence="1" id="KW-0597">Phosphoprotein</keyword>
<evidence type="ECO:0000313" key="4">
    <source>
        <dbReference type="EMBL" id="WPB83012.1"/>
    </source>
</evidence>
<dbReference type="Gene3D" id="3.40.50.2300">
    <property type="match status" value="1"/>
</dbReference>
<dbReference type="Gene3D" id="1.10.3210.10">
    <property type="entry name" value="Hypothetical protein af1432"/>
    <property type="match status" value="1"/>
</dbReference>